<reference evidence="6" key="2">
    <citation type="submission" date="2015-08" db="UniProtKB">
        <authorList>
            <consortium name="WormBaseParasite"/>
        </authorList>
    </citation>
    <scope>IDENTIFICATION</scope>
</reference>
<name>A0A0K0FVR3_STRVS</name>
<feature type="coiled-coil region" evidence="4">
    <location>
        <begin position="68"/>
        <end position="122"/>
    </location>
</feature>
<dbReference type="GO" id="GO:0060271">
    <property type="term" value="P:cilium assembly"/>
    <property type="evidence" value="ECO:0007669"/>
    <property type="project" value="TreeGrafter"/>
</dbReference>
<dbReference type="Pfam" id="PF14931">
    <property type="entry name" value="IFT20"/>
    <property type="match status" value="1"/>
</dbReference>
<dbReference type="AlphaFoldDB" id="A0A0K0FVR3"/>
<dbReference type="GO" id="GO:0061512">
    <property type="term" value="P:protein localization to cilium"/>
    <property type="evidence" value="ECO:0007669"/>
    <property type="project" value="TreeGrafter"/>
</dbReference>
<keyword evidence="3" id="KW-0966">Cell projection</keyword>
<accession>A0A0K0FVR3</accession>
<sequence length="130" mass="15302">MSDKIEDNVYIDELNRLKLINADVAESSQTLKNESSEFIDKIERFRESARYLIDSMKELGKTVDLARLKALETRNALRNNDNEKINEQQQLRILIRQKQIELERLKDEVDSLRQIEAQQRELKGKLQSSL</sequence>
<reference evidence="5" key="1">
    <citation type="submission" date="2014-07" db="EMBL/GenBank/DDBJ databases">
        <authorList>
            <person name="Martin A.A"/>
            <person name="De Silva N."/>
        </authorList>
    </citation>
    <scope>NUCLEOTIDE SEQUENCE</scope>
</reference>
<dbReference type="WBParaSite" id="SVE_1643000.1">
    <property type="protein sequence ID" value="SVE_1643000.1"/>
    <property type="gene ID" value="SVE_1643000"/>
</dbReference>
<comment type="subcellular location">
    <subcellularLocation>
        <location evidence="1">Cell projection</location>
        <location evidence="1">Cilium</location>
    </subcellularLocation>
</comment>
<evidence type="ECO:0000256" key="2">
    <source>
        <dbReference type="ARBA" id="ARBA00023054"/>
    </source>
</evidence>
<organism evidence="5 6">
    <name type="scientific">Strongyloides venezuelensis</name>
    <name type="common">Threadworm</name>
    <dbReference type="NCBI Taxonomy" id="75913"/>
    <lineage>
        <taxon>Eukaryota</taxon>
        <taxon>Metazoa</taxon>
        <taxon>Ecdysozoa</taxon>
        <taxon>Nematoda</taxon>
        <taxon>Chromadorea</taxon>
        <taxon>Rhabditida</taxon>
        <taxon>Tylenchina</taxon>
        <taxon>Panagrolaimomorpha</taxon>
        <taxon>Strongyloidoidea</taxon>
        <taxon>Strongyloididae</taxon>
        <taxon>Strongyloides</taxon>
    </lineage>
</organism>
<proteinExistence type="predicted"/>
<dbReference type="GO" id="GO:0005813">
    <property type="term" value="C:centrosome"/>
    <property type="evidence" value="ECO:0007669"/>
    <property type="project" value="TreeGrafter"/>
</dbReference>
<dbReference type="GO" id="GO:0030990">
    <property type="term" value="C:intraciliary transport particle"/>
    <property type="evidence" value="ECO:0007669"/>
    <property type="project" value="TreeGrafter"/>
</dbReference>
<keyword evidence="2 4" id="KW-0175">Coiled coil</keyword>
<dbReference type="GO" id="GO:0005737">
    <property type="term" value="C:cytoplasm"/>
    <property type="evidence" value="ECO:0007669"/>
    <property type="project" value="TreeGrafter"/>
</dbReference>
<evidence type="ECO:0000313" key="5">
    <source>
        <dbReference type="Proteomes" id="UP000035680"/>
    </source>
</evidence>
<evidence type="ECO:0000313" key="6">
    <source>
        <dbReference type="WBParaSite" id="SVE_1643000.1"/>
    </source>
</evidence>
<dbReference type="GO" id="GO:0036064">
    <property type="term" value="C:ciliary basal body"/>
    <property type="evidence" value="ECO:0007669"/>
    <property type="project" value="TreeGrafter"/>
</dbReference>
<dbReference type="Proteomes" id="UP000035680">
    <property type="component" value="Unassembled WGS sequence"/>
</dbReference>
<evidence type="ECO:0000256" key="4">
    <source>
        <dbReference type="SAM" id="Coils"/>
    </source>
</evidence>
<dbReference type="GO" id="GO:0097730">
    <property type="term" value="C:non-motile cilium"/>
    <property type="evidence" value="ECO:0007669"/>
    <property type="project" value="TreeGrafter"/>
</dbReference>
<dbReference type="GO" id="GO:0097546">
    <property type="term" value="C:ciliary base"/>
    <property type="evidence" value="ECO:0007669"/>
    <property type="project" value="TreeGrafter"/>
</dbReference>
<dbReference type="PANTHER" id="PTHR31978:SF1">
    <property type="entry name" value="INTRAFLAGELLAR TRANSPORT PROTEIN 20 HOMOLOG"/>
    <property type="match status" value="1"/>
</dbReference>
<dbReference type="PANTHER" id="PTHR31978">
    <property type="entry name" value="INTRAFLAGELLAR TRANSPORT PROTEIN 20 HOMOLOG"/>
    <property type="match status" value="1"/>
</dbReference>
<keyword evidence="5" id="KW-1185">Reference proteome</keyword>
<protein>
    <submittedName>
        <fullName evidence="6">Intraflagellar transport protein 20 homolog (inferred by orthology to a human protein)</fullName>
    </submittedName>
</protein>
<evidence type="ECO:0000256" key="3">
    <source>
        <dbReference type="ARBA" id="ARBA00023273"/>
    </source>
</evidence>
<evidence type="ECO:0000256" key="1">
    <source>
        <dbReference type="ARBA" id="ARBA00004138"/>
    </source>
</evidence>
<dbReference type="STRING" id="75913.A0A0K0FVR3"/>
<dbReference type="InterPro" id="IPR028172">
    <property type="entry name" value="FT20"/>
</dbReference>